<reference evidence="3" key="1">
    <citation type="submission" date="2025-08" db="UniProtKB">
        <authorList>
            <consortium name="Ensembl"/>
        </authorList>
    </citation>
    <scope>IDENTIFICATION</scope>
</reference>
<protein>
    <recommendedName>
        <fullName evidence="2">Immunoglobulin domain-containing protein</fullName>
    </recommendedName>
</protein>
<dbReference type="PANTHER" id="PTHR21063">
    <property type="entry name" value="LFA-3"/>
    <property type="match status" value="1"/>
</dbReference>
<keyword evidence="1" id="KW-0732">Signal</keyword>
<proteinExistence type="predicted"/>
<accession>A0A9J7YQD9</accession>
<keyword evidence="4" id="KW-1185">Reference proteome</keyword>
<reference evidence="3" key="2">
    <citation type="submission" date="2025-09" db="UniProtKB">
        <authorList>
            <consortium name="Ensembl"/>
        </authorList>
    </citation>
    <scope>IDENTIFICATION</scope>
</reference>
<name>A0A9J7YQD9_CYPCA</name>
<dbReference type="InterPro" id="IPR003599">
    <property type="entry name" value="Ig_sub"/>
</dbReference>
<evidence type="ECO:0000313" key="3">
    <source>
        <dbReference type="Ensembl" id="ENSCCRP00000121406.1"/>
    </source>
</evidence>
<dbReference type="SMART" id="SM00409">
    <property type="entry name" value="IG"/>
    <property type="match status" value="1"/>
</dbReference>
<dbReference type="Gene3D" id="2.60.40.10">
    <property type="entry name" value="Immunoglobulins"/>
    <property type="match status" value="1"/>
</dbReference>
<dbReference type="InterPro" id="IPR036179">
    <property type="entry name" value="Ig-like_dom_sf"/>
</dbReference>
<sequence length="162" mass="18401">MQRMLLLTFFLLLVYGVFVAETDETVSVMEGDSVTLYTDLTEILNDDTILWVFGPKGMVISQVTRKNDLTSFFVTDDERFIGRLQVDQNTGSLTIRNSRKRHSGQYKLTISREKTMTKTFNVTVIDSPRNRVNESNGSTVVKLPLNRDDVNEVEEQQGTGLV</sequence>
<evidence type="ECO:0000256" key="1">
    <source>
        <dbReference type="SAM" id="SignalP"/>
    </source>
</evidence>
<evidence type="ECO:0000313" key="4">
    <source>
        <dbReference type="Proteomes" id="UP001108240"/>
    </source>
</evidence>
<dbReference type="Pfam" id="PF07686">
    <property type="entry name" value="V-set"/>
    <property type="match status" value="1"/>
</dbReference>
<feature type="domain" description="Immunoglobulin" evidence="2">
    <location>
        <begin position="23"/>
        <end position="125"/>
    </location>
</feature>
<dbReference type="PANTHER" id="PTHR21063:SF4">
    <property type="entry name" value="CD48 ANTIGEN-RELATED"/>
    <property type="match status" value="1"/>
</dbReference>
<dbReference type="Proteomes" id="UP001108240">
    <property type="component" value="Unplaced"/>
</dbReference>
<dbReference type="InterPro" id="IPR013106">
    <property type="entry name" value="Ig_V-set"/>
</dbReference>
<dbReference type="Ensembl" id="ENSCCRT00000162280.1">
    <property type="protein sequence ID" value="ENSCCRP00000121406.1"/>
    <property type="gene ID" value="ENSCCRG00000074663.1"/>
</dbReference>
<feature type="chain" id="PRO_5039923872" description="Immunoglobulin domain-containing protein" evidence="1">
    <location>
        <begin position="20"/>
        <end position="162"/>
    </location>
</feature>
<dbReference type="AlphaFoldDB" id="A0A9J7YQD9"/>
<feature type="signal peptide" evidence="1">
    <location>
        <begin position="1"/>
        <end position="19"/>
    </location>
</feature>
<dbReference type="SUPFAM" id="SSF48726">
    <property type="entry name" value="Immunoglobulin"/>
    <property type="match status" value="1"/>
</dbReference>
<dbReference type="GeneTree" id="ENSGT01050000244806"/>
<evidence type="ECO:0000259" key="2">
    <source>
        <dbReference type="SMART" id="SM00409"/>
    </source>
</evidence>
<dbReference type="InterPro" id="IPR013783">
    <property type="entry name" value="Ig-like_fold"/>
</dbReference>
<organism evidence="3 4">
    <name type="scientific">Cyprinus carpio carpio</name>
    <dbReference type="NCBI Taxonomy" id="630221"/>
    <lineage>
        <taxon>Eukaryota</taxon>
        <taxon>Metazoa</taxon>
        <taxon>Chordata</taxon>
        <taxon>Craniata</taxon>
        <taxon>Vertebrata</taxon>
        <taxon>Euteleostomi</taxon>
        <taxon>Actinopterygii</taxon>
        <taxon>Neopterygii</taxon>
        <taxon>Teleostei</taxon>
        <taxon>Ostariophysi</taxon>
        <taxon>Cypriniformes</taxon>
        <taxon>Cyprinidae</taxon>
        <taxon>Cyprininae</taxon>
        <taxon>Cyprinus</taxon>
    </lineage>
</organism>